<feature type="region of interest" description="Disordered" evidence="8">
    <location>
        <begin position="1"/>
        <end position="90"/>
    </location>
</feature>
<accession>A0AAD5KQZ1</accession>
<comment type="subcellular location">
    <subcellularLocation>
        <location evidence="1">Membrane</location>
    </subcellularLocation>
</comment>
<evidence type="ECO:0000256" key="2">
    <source>
        <dbReference type="ARBA" id="ARBA00008108"/>
    </source>
</evidence>
<proteinExistence type="inferred from homology"/>
<gene>
    <name evidence="10" type="ORF">GHT06_015243</name>
</gene>
<evidence type="ECO:0000313" key="10">
    <source>
        <dbReference type="EMBL" id="KAI9558456.1"/>
    </source>
</evidence>
<dbReference type="GO" id="GO:0016020">
    <property type="term" value="C:membrane"/>
    <property type="evidence" value="ECO:0007669"/>
    <property type="project" value="UniProtKB-SubCell"/>
</dbReference>
<sequence>MDKFQEIHGKTTHTMETYHTSSSRGPSPSRPSSVTCNTATTINSQGSNNGRKVPEMSTNLKGGRRKSPVLSKRHAERGDKCGGGSTTGAGTTCPTTGVLLTSSLGTSNNAHLSLNSNLALPVTPSTQSLLSVSDERNHSNLQSTTSAPTGLLDPSALSASTMISKTVEDQAVDDDPDVSYFSTGAEGGNTMLDELDGAGGSLSYAPGTPQYHKVRLEMEQIHAKVNKTRELIRDEQTSRDENVNEYLRLASQADKQQQIRLKAVFEKKNTKSAQQMQVLQRKLDTYQSRLKALEAQGIPRNHGHRAPKQVLRGVGMGIKTVMSKPREFAHLIRNKFGSADNINQIRAVENTPSSAAPDDAFAMSPAPVNNMSAGNSNSLPGHGAVSQTIGSSAIVPATSQGSGGGKYTSEEGSECGSSVTSESMAGGLHMSPRHNVVGTNLGLSMGLESFFQELQERREEVDRLREEMEQVKVHLQQEVSFVSAALQEERFRVERLEEQINDLTELHQNEVENLKQNIADMEEKVQYQSEERLRDIHDLLDSCHTRISKVEHQAQHQQHVSLEGIENSNARAVLVKFINMALTLLQLVLVVVSTSANIIAPFLKTRLRVLTTCMLAFLFAFVVKQWPDLEDLGSHLIQHCKSALRS</sequence>
<feature type="compositionally biased region" description="Polar residues" evidence="8">
    <location>
        <begin position="139"/>
        <end position="148"/>
    </location>
</feature>
<name>A0AAD5KQZ1_9CRUS</name>
<reference evidence="10 11" key="1">
    <citation type="submission" date="2022-05" db="EMBL/GenBank/DDBJ databases">
        <title>A multi-omics perspective on studying reproductive biology in Daphnia sinensis.</title>
        <authorList>
            <person name="Jia J."/>
        </authorList>
    </citation>
    <scope>NUCLEOTIDE SEQUENCE [LARGE SCALE GENOMIC DNA]</scope>
    <source>
        <strain evidence="10 11">WSL</strain>
    </source>
</reference>
<keyword evidence="4 9" id="KW-1133">Transmembrane helix</keyword>
<dbReference type="PANTHER" id="PTHR17613:SF14">
    <property type="entry name" value="DEMENTIN, ISOFORM H"/>
    <property type="match status" value="1"/>
</dbReference>
<evidence type="ECO:0000256" key="5">
    <source>
        <dbReference type="ARBA" id="ARBA00023054"/>
    </source>
</evidence>
<comment type="similarity">
    <text evidence="2">Belongs to the TEX28 family.</text>
</comment>
<feature type="transmembrane region" description="Helical" evidence="9">
    <location>
        <begin position="607"/>
        <end position="626"/>
    </location>
</feature>
<keyword evidence="5 7" id="KW-0175">Coiled coil</keyword>
<dbReference type="Proteomes" id="UP000820818">
    <property type="component" value="Linkage Group LG5"/>
</dbReference>
<dbReference type="InterPro" id="IPR019394">
    <property type="entry name" value="TEX28/TMCC"/>
</dbReference>
<evidence type="ECO:0000256" key="8">
    <source>
        <dbReference type="SAM" id="MobiDB-lite"/>
    </source>
</evidence>
<feature type="coiled-coil region" evidence="7">
    <location>
        <begin position="447"/>
        <end position="531"/>
    </location>
</feature>
<evidence type="ECO:0008006" key="12">
    <source>
        <dbReference type="Google" id="ProtNLM"/>
    </source>
</evidence>
<feature type="compositionally biased region" description="Basic residues" evidence="8">
    <location>
        <begin position="62"/>
        <end position="75"/>
    </location>
</feature>
<evidence type="ECO:0000256" key="1">
    <source>
        <dbReference type="ARBA" id="ARBA00004370"/>
    </source>
</evidence>
<dbReference type="GO" id="GO:0012505">
    <property type="term" value="C:endomembrane system"/>
    <property type="evidence" value="ECO:0007669"/>
    <property type="project" value="TreeGrafter"/>
</dbReference>
<evidence type="ECO:0000256" key="7">
    <source>
        <dbReference type="SAM" id="Coils"/>
    </source>
</evidence>
<feature type="region of interest" description="Disordered" evidence="8">
    <location>
        <begin position="395"/>
        <end position="431"/>
    </location>
</feature>
<feature type="transmembrane region" description="Helical" evidence="9">
    <location>
        <begin position="577"/>
        <end position="600"/>
    </location>
</feature>
<dbReference type="AlphaFoldDB" id="A0AAD5KQZ1"/>
<evidence type="ECO:0000256" key="6">
    <source>
        <dbReference type="ARBA" id="ARBA00023136"/>
    </source>
</evidence>
<evidence type="ECO:0000256" key="9">
    <source>
        <dbReference type="SAM" id="Phobius"/>
    </source>
</evidence>
<dbReference type="EMBL" id="WJBH02000005">
    <property type="protein sequence ID" value="KAI9558456.1"/>
    <property type="molecule type" value="Genomic_DNA"/>
</dbReference>
<protein>
    <recommendedName>
        <fullName evidence="12">Transmembrane and coiled-coil domains protein 1</fullName>
    </recommendedName>
</protein>
<feature type="region of interest" description="Disordered" evidence="8">
    <location>
        <begin position="133"/>
        <end position="153"/>
    </location>
</feature>
<keyword evidence="11" id="KW-1185">Reference proteome</keyword>
<organism evidence="10 11">
    <name type="scientific">Daphnia sinensis</name>
    <dbReference type="NCBI Taxonomy" id="1820382"/>
    <lineage>
        <taxon>Eukaryota</taxon>
        <taxon>Metazoa</taxon>
        <taxon>Ecdysozoa</taxon>
        <taxon>Arthropoda</taxon>
        <taxon>Crustacea</taxon>
        <taxon>Branchiopoda</taxon>
        <taxon>Diplostraca</taxon>
        <taxon>Cladocera</taxon>
        <taxon>Anomopoda</taxon>
        <taxon>Daphniidae</taxon>
        <taxon>Daphnia</taxon>
        <taxon>Daphnia similis group</taxon>
    </lineage>
</organism>
<dbReference type="PANTHER" id="PTHR17613">
    <property type="entry name" value="CEREBRAL PROTEIN-11-RELATED"/>
    <property type="match status" value="1"/>
</dbReference>
<keyword evidence="3 9" id="KW-0812">Transmembrane</keyword>
<evidence type="ECO:0000256" key="4">
    <source>
        <dbReference type="ARBA" id="ARBA00022989"/>
    </source>
</evidence>
<comment type="caution">
    <text evidence="10">The sequence shown here is derived from an EMBL/GenBank/DDBJ whole genome shotgun (WGS) entry which is preliminary data.</text>
</comment>
<keyword evidence="6 9" id="KW-0472">Membrane</keyword>
<dbReference type="Pfam" id="PF10267">
    <property type="entry name" value="Tmemb_cc2"/>
    <property type="match status" value="1"/>
</dbReference>
<feature type="compositionally biased region" description="Low complexity" evidence="8">
    <location>
        <begin position="21"/>
        <end position="33"/>
    </location>
</feature>
<evidence type="ECO:0000256" key="3">
    <source>
        <dbReference type="ARBA" id="ARBA00022692"/>
    </source>
</evidence>
<evidence type="ECO:0000313" key="11">
    <source>
        <dbReference type="Proteomes" id="UP000820818"/>
    </source>
</evidence>
<feature type="compositionally biased region" description="Polar residues" evidence="8">
    <location>
        <begin position="34"/>
        <end position="60"/>
    </location>
</feature>